<evidence type="ECO:0000313" key="2">
    <source>
        <dbReference type="Proteomes" id="UP000017023"/>
    </source>
</evidence>
<reference evidence="1 2" key="1">
    <citation type="submission" date="2013-08" db="EMBL/GenBank/DDBJ databases">
        <authorList>
            <person name="Durkin A.S."/>
            <person name="Haft D.R."/>
            <person name="McCorrison J."/>
            <person name="Torralba M."/>
            <person name="Gillis M."/>
            <person name="Haft D.H."/>
            <person name="Methe B."/>
            <person name="Sutton G."/>
            <person name="Nelson K.E."/>
        </authorList>
    </citation>
    <scope>NUCLEOTIDE SEQUENCE [LARGE SCALE GENOMIC DNA]</scope>
    <source>
        <strain evidence="1 2">F0493</strain>
    </source>
</reference>
<name>U2MJI7_9BACT</name>
<proteinExistence type="predicted"/>
<evidence type="ECO:0000313" key="1">
    <source>
        <dbReference type="EMBL" id="ERK01830.1"/>
    </source>
</evidence>
<organism evidence="1 2">
    <name type="scientific">Segatella salivae F0493</name>
    <dbReference type="NCBI Taxonomy" id="1395125"/>
    <lineage>
        <taxon>Bacteria</taxon>
        <taxon>Pseudomonadati</taxon>
        <taxon>Bacteroidota</taxon>
        <taxon>Bacteroidia</taxon>
        <taxon>Bacteroidales</taxon>
        <taxon>Prevotellaceae</taxon>
        <taxon>Segatella</taxon>
    </lineage>
</organism>
<dbReference type="EMBL" id="AWGW01000007">
    <property type="protein sequence ID" value="ERK01830.1"/>
    <property type="molecule type" value="Genomic_DNA"/>
</dbReference>
<dbReference type="PATRIC" id="fig|1395125.3.peg.800"/>
<dbReference type="AlphaFoldDB" id="U2MJI7"/>
<sequence>MRFEYARYAKPIVKMFNSYQLSIESHFIKDKQRGKAEEKQTAFHSLVEAK</sequence>
<protein>
    <submittedName>
        <fullName evidence="1">Uncharacterized protein</fullName>
    </submittedName>
</protein>
<gene>
    <name evidence="1" type="ORF">HMPREF9145_0209</name>
</gene>
<accession>U2MJI7</accession>
<comment type="caution">
    <text evidence="1">The sequence shown here is derived from an EMBL/GenBank/DDBJ whole genome shotgun (WGS) entry which is preliminary data.</text>
</comment>
<dbReference type="Proteomes" id="UP000017023">
    <property type="component" value="Unassembled WGS sequence"/>
</dbReference>